<dbReference type="PROSITE" id="PS00571">
    <property type="entry name" value="AMIDASES"/>
    <property type="match status" value="1"/>
</dbReference>
<comment type="caution">
    <text evidence="7">The sequence shown here is derived from an EMBL/GenBank/DDBJ whole genome shotgun (WGS) entry which is preliminary data.</text>
</comment>
<dbReference type="Proteomes" id="UP001273209">
    <property type="component" value="Unassembled WGS sequence"/>
</dbReference>
<dbReference type="EC" id="3.5.1.4" evidence="3"/>
<evidence type="ECO:0000259" key="6">
    <source>
        <dbReference type="Pfam" id="PF01425"/>
    </source>
</evidence>
<keyword evidence="4" id="KW-0378">Hydrolase</keyword>
<dbReference type="EMBL" id="JAWRVG010000025">
    <property type="protein sequence ID" value="KAK4071022.1"/>
    <property type="molecule type" value="Genomic_DNA"/>
</dbReference>
<dbReference type="AlphaFoldDB" id="A0AAE1M3Z2"/>
<dbReference type="InterPro" id="IPR023631">
    <property type="entry name" value="Amidase_dom"/>
</dbReference>
<dbReference type="InterPro" id="IPR036928">
    <property type="entry name" value="AS_sf"/>
</dbReference>
<dbReference type="SUPFAM" id="SSF75304">
    <property type="entry name" value="Amidase signature (AS) enzymes"/>
    <property type="match status" value="1"/>
</dbReference>
<dbReference type="PANTHER" id="PTHR46072:SF11">
    <property type="entry name" value="AMIDASE-RELATED"/>
    <property type="match status" value="1"/>
</dbReference>
<evidence type="ECO:0000313" key="8">
    <source>
        <dbReference type="Proteomes" id="UP001273209"/>
    </source>
</evidence>
<feature type="domain" description="Amidase" evidence="6">
    <location>
        <begin position="91"/>
        <end position="546"/>
    </location>
</feature>
<keyword evidence="8" id="KW-1185">Reference proteome</keyword>
<dbReference type="RefSeq" id="XP_062754642.1">
    <property type="nucleotide sequence ID" value="XM_062901008.1"/>
</dbReference>
<name>A0AAE1M3Z2_9HYPO</name>
<evidence type="ECO:0000256" key="5">
    <source>
        <dbReference type="PIRSR" id="PIRSR001221-1"/>
    </source>
</evidence>
<organism evidence="7 8">
    <name type="scientific">Trichoderma aggressivum f. europaeum</name>
    <dbReference type="NCBI Taxonomy" id="173218"/>
    <lineage>
        <taxon>Eukaryota</taxon>
        <taxon>Fungi</taxon>
        <taxon>Dikarya</taxon>
        <taxon>Ascomycota</taxon>
        <taxon>Pezizomycotina</taxon>
        <taxon>Sordariomycetes</taxon>
        <taxon>Hypocreomycetidae</taxon>
        <taxon>Hypocreales</taxon>
        <taxon>Hypocreaceae</taxon>
        <taxon>Trichoderma</taxon>
    </lineage>
</organism>
<comment type="similarity">
    <text evidence="2">Belongs to the amidase family.</text>
</comment>
<feature type="active site" description="Charge relay system" evidence="5">
    <location>
        <position position="147"/>
    </location>
</feature>
<dbReference type="Pfam" id="PF01425">
    <property type="entry name" value="Amidase"/>
    <property type="match status" value="1"/>
</dbReference>
<evidence type="ECO:0000313" key="7">
    <source>
        <dbReference type="EMBL" id="KAK4071022.1"/>
    </source>
</evidence>
<reference evidence="7" key="1">
    <citation type="submission" date="2023-11" db="EMBL/GenBank/DDBJ databases">
        <title>The genome sequences of three competitors of mushroom-forming fungi.</title>
        <authorList>
            <person name="Beijen E."/>
            <person name="Ohm R.A."/>
        </authorList>
    </citation>
    <scope>NUCLEOTIDE SEQUENCE</scope>
    <source>
        <strain evidence="7">CBS 100526</strain>
    </source>
</reference>
<evidence type="ECO:0000256" key="2">
    <source>
        <dbReference type="ARBA" id="ARBA00009199"/>
    </source>
</evidence>
<protein>
    <recommendedName>
        <fullName evidence="3">amidase</fullName>
        <ecNumber evidence="3">3.5.1.4</ecNumber>
    </recommendedName>
</protein>
<dbReference type="Gene3D" id="3.90.1300.10">
    <property type="entry name" value="Amidase signature (AS) domain"/>
    <property type="match status" value="1"/>
</dbReference>
<evidence type="ECO:0000256" key="1">
    <source>
        <dbReference type="ARBA" id="ARBA00001311"/>
    </source>
</evidence>
<gene>
    <name evidence="7" type="ORF">Triagg1_6389</name>
</gene>
<sequence>MPPQPMWQGIVARKRAERDAKIPSEWRLAESLLSEWRLAGSLPSGARPSVTRPIDFLPRCGILTEHDLAITAPDATELLARISAGKVTAEDVVRSFCKRAAVAHQLTNCLTEIMFSEAIERAKWLDSEFKNGNKPVGPLHGLPISVKDQFYIKGYDSSIGITALCFNPAKSTSQAVQMLLNAGCVIIAKTTVPQTVLTADTDSIVFGRTANPHNAEFGAGGSSGGEGALMAMGGSALGLGTDAAGSVRMPAAVCGVVGYKPSAYRIPIDGQRILGKGIMGTTSLGPPGVSGFLARSVRDARLAARVMAEAQPWNDSPFIYPHPWMQIPSPDKPRIGVWLTTGVVHLHPPVARGLRLAHDRLKRAGYEVIELAPPPFEKASEIHFKMGEFMDVSHMRKLLESEPHTNIVQAMGNMTPKGMQPELSVEYLHELNFQIARIAMQMKRYWLHDGKPLDGILFVNAPHTAVPFDKYLWVAFTGIINVVDWTSIAIPLNENADKNIDVAMPLEDCYNDLDLSIQKLYDAEKFHGLPLSVQLIGQRFEDEKLLALAEEITPVITQRGQSKL</sequence>
<feature type="active site" description="Acyl-ester intermediate" evidence="5">
    <location>
        <position position="246"/>
    </location>
</feature>
<dbReference type="GO" id="GO:0004040">
    <property type="term" value="F:amidase activity"/>
    <property type="evidence" value="ECO:0007669"/>
    <property type="project" value="UniProtKB-EC"/>
</dbReference>
<comment type="catalytic activity">
    <reaction evidence="1">
        <text>a monocarboxylic acid amide + H2O = a monocarboxylate + NH4(+)</text>
        <dbReference type="Rhea" id="RHEA:12020"/>
        <dbReference type="ChEBI" id="CHEBI:15377"/>
        <dbReference type="ChEBI" id="CHEBI:28938"/>
        <dbReference type="ChEBI" id="CHEBI:35757"/>
        <dbReference type="ChEBI" id="CHEBI:83628"/>
        <dbReference type="EC" id="3.5.1.4"/>
    </reaction>
</comment>
<dbReference type="GeneID" id="87920912"/>
<accession>A0AAE1M3Z2</accession>
<proteinExistence type="inferred from homology"/>
<dbReference type="PANTHER" id="PTHR46072">
    <property type="entry name" value="AMIDASE-RELATED-RELATED"/>
    <property type="match status" value="1"/>
</dbReference>
<evidence type="ECO:0000256" key="3">
    <source>
        <dbReference type="ARBA" id="ARBA00012922"/>
    </source>
</evidence>
<dbReference type="PIRSF" id="PIRSF001221">
    <property type="entry name" value="Amidase_fungi"/>
    <property type="match status" value="1"/>
</dbReference>
<evidence type="ECO:0000256" key="4">
    <source>
        <dbReference type="ARBA" id="ARBA00022801"/>
    </source>
</evidence>
<dbReference type="InterPro" id="IPR020556">
    <property type="entry name" value="Amidase_CS"/>
</dbReference>
<feature type="active site" description="Charge relay system" evidence="5">
    <location>
        <position position="222"/>
    </location>
</feature>